<feature type="domain" description="Helicase XPB/Ssl2 N-terminal" evidence="2">
    <location>
        <begin position="420"/>
        <end position="542"/>
    </location>
</feature>
<dbReference type="InterPro" id="IPR032830">
    <property type="entry name" value="XPB/Ssl2_N"/>
</dbReference>
<gene>
    <name evidence="3" type="ORF">B8X04_10650</name>
</gene>
<accession>A0A269ZBU1</accession>
<dbReference type="AlphaFoldDB" id="A0A269ZBU1"/>
<evidence type="ECO:0000259" key="2">
    <source>
        <dbReference type="Pfam" id="PF13625"/>
    </source>
</evidence>
<dbReference type="EMBL" id="NCWY01000008">
    <property type="protein sequence ID" value="PAK95272.1"/>
    <property type="molecule type" value="Genomic_DNA"/>
</dbReference>
<feature type="region of interest" description="Disordered" evidence="1">
    <location>
        <begin position="692"/>
        <end position="730"/>
    </location>
</feature>
<reference evidence="3 4" key="1">
    <citation type="submission" date="2017-04" db="EMBL/GenBank/DDBJ databases">
        <title>Kefir bacterial isolates.</title>
        <authorList>
            <person name="Kim Y."/>
            <person name="Blasche S."/>
            <person name="Patil K.R."/>
        </authorList>
    </citation>
    <scope>NUCLEOTIDE SEQUENCE [LARGE SCALE GENOMIC DNA]</scope>
    <source>
        <strain evidence="3 4">OG2</strain>
    </source>
</reference>
<dbReference type="Pfam" id="PF13625">
    <property type="entry name" value="Helicase_C_3"/>
    <property type="match status" value="1"/>
</dbReference>
<proteinExistence type="predicted"/>
<evidence type="ECO:0000313" key="4">
    <source>
        <dbReference type="Proteomes" id="UP000216867"/>
    </source>
</evidence>
<feature type="compositionally biased region" description="Low complexity" evidence="1">
    <location>
        <begin position="694"/>
        <end position="712"/>
    </location>
</feature>
<name>A0A269ZBU1_9MICO</name>
<protein>
    <recommendedName>
        <fullName evidence="2">Helicase XPB/Ssl2 N-terminal domain-containing protein</fullName>
    </recommendedName>
</protein>
<evidence type="ECO:0000313" key="3">
    <source>
        <dbReference type="EMBL" id="PAK95272.1"/>
    </source>
</evidence>
<dbReference type="Proteomes" id="UP000216867">
    <property type="component" value="Unassembled WGS sequence"/>
</dbReference>
<sequence>MSTTFSAWLAHSSDADFESFARSRRDLLQPESPTIGALAAAASSRIGVSRGIEALTASELDLLIDLATAARTSPDIDIGSLTPTPAEAELSRLRDLGLAWPTSTPGTWRIQSEAITLLPTSAAEAARPRPWQTSAEAAIDESETAIPQALIHNSEQAAVAEVISSLRGLVDDLDSAPVSRLTSGGISKRDVGRLARSLELESTHTITLLLAAKALGLIGVLDDPLDPQWTASDTAREVLSGDRADTWAALVTAWLRESQEVTQLVAGASANERLTVLATPKRSLFKGFAQSVPTMPLLRSTVLSVLHGIGLGSSRSAAWIHREVLRTHPLLPAHEAAITEEVLRTTVMLGLATTPLQQPNHFGPSRFGSMLAAGLEQAMAAEARRDPSIAPLGLSVAALAAPAEVTAEVRDGLVPEVETVLIQSDLTAVATGPIDPRVHHILRRFAVVEARGQGTVYRIDADTVEASMQTGIDSAEVLSQLREISAEELPSTLEFLVTNTAAKLRRVRVAGARAVLVVDDPVDLDVILADQIMVPANLERLAPTVAISQLGPERTMHLLESGDHHALLHSPAGPARRRTVITQTEPEVTTRRRARVSDERLGEYLRILRSPAGAASTRSASDEPLGHLDRLREAAATKSLVTIRLADSHGNERVVRMQPTTVNGGRVRGTVVTTGAEASLSIARIVSVDPVPDPAAQASADGADGTAGTDDTGGPDDADGAGEQSGPRGR</sequence>
<comment type="caution">
    <text evidence="3">The sequence shown here is derived from an EMBL/GenBank/DDBJ whole genome shotgun (WGS) entry which is preliminary data.</text>
</comment>
<organism evidence="3 4">
    <name type="scientific">Brevibacterium casei</name>
    <dbReference type="NCBI Taxonomy" id="33889"/>
    <lineage>
        <taxon>Bacteria</taxon>
        <taxon>Bacillati</taxon>
        <taxon>Actinomycetota</taxon>
        <taxon>Actinomycetes</taxon>
        <taxon>Micrococcales</taxon>
        <taxon>Brevibacteriaceae</taxon>
        <taxon>Brevibacterium</taxon>
    </lineage>
</organism>
<evidence type="ECO:0000256" key="1">
    <source>
        <dbReference type="SAM" id="MobiDB-lite"/>
    </source>
</evidence>
<dbReference type="RefSeq" id="WP_095376256.1">
    <property type="nucleotide sequence ID" value="NZ_NCWY01000008.1"/>
</dbReference>